<dbReference type="STRING" id="1458426.SMCB_0098"/>
<feature type="transmembrane region" description="Helical" evidence="1">
    <location>
        <begin position="232"/>
        <end position="254"/>
    </location>
</feature>
<proteinExistence type="predicted"/>
<dbReference type="AlphaFoldDB" id="A0A060NJB9"/>
<dbReference type="Proteomes" id="UP000066014">
    <property type="component" value="Chromosome"/>
</dbReference>
<feature type="transmembrane region" description="Helical" evidence="1">
    <location>
        <begin position="191"/>
        <end position="211"/>
    </location>
</feature>
<feature type="transmembrane region" description="Helical" evidence="1">
    <location>
        <begin position="387"/>
        <end position="410"/>
    </location>
</feature>
<feature type="transmembrane region" description="Helical" evidence="1">
    <location>
        <begin position="63"/>
        <end position="87"/>
    </location>
</feature>
<evidence type="ECO:0000313" key="3">
    <source>
        <dbReference type="Proteomes" id="UP000066014"/>
    </source>
</evidence>
<dbReference type="RefSeq" id="WP_045534288.1">
    <property type="nucleotide sequence ID" value="NZ_AP014569.1"/>
</dbReference>
<accession>A0A060NJB9</accession>
<sequence>MNAPPPPAAAPARWSWRALYWAPHRLAFALACVLLILSSLWWLNVQLVRSAWLPEALVWPLVWYPSLVHGAVMTYGFVPLFFLGFLYTAGPRWLGIEGPTARQIAPGLWLQGLGWCLWLLGAQLGGTVALVGGALAWLGLCAGLWHLLAMLRQSRVADQVHARLIAGAWGLGLLCLAGMLLALAWDQPSLARAWLTSGLWGFVVVVYVTVAHRMIPFFTSSALPMISIWRPLWVLLFLLLAIALRLLMVWVEWLEWELRLWAALGSFWLLVSGMVLLGLAFVWGLVQSLRIRLLAMLHIGFLWLGLAFLIDSIGHFWMLLSGDAPWTLGAMHAITMGFMGSLLLAMVTRVSCGHSGRLLVADRLVWSLFWLLQLATVLRVVSDLVDLRYLLGLTLAAALLWTLALLPWALRMLRWYGLPRIDGRPG</sequence>
<dbReference type="Pfam" id="PF05940">
    <property type="entry name" value="NnrS"/>
    <property type="match status" value="1"/>
</dbReference>
<keyword evidence="1" id="KW-0472">Membrane</keyword>
<keyword evidence="3" id="KW-1185">Reference proteome</keyword>
<feature type="transmembrane region" description="Helical" evidence="1">
    <location>
        <begin position="330"/>
        <end position="352"/>
    </location>
</feature>
<dbReference type="OrthoDB" id="9770040at2"/>
<feature type="transmembrane region" description="Helical" evidence="1">
    <location>
        <begin position="364"/>
        <end position="381"/>
    </location>
</feature>
<gene>
    <name evidence="2" type="ORF">SMCB_0098</name>
</gene>
<protein>
    <submittedName>
        <fullName evidence="2">Uncharacterized protein involved in response to NO</fullName>
    </submittedName>
</protein>
<feature type="transmembrane region" description="Helical" evidence="1">
    <location>
        <begin position="164"/>
        <end position="185"/>
    </location>
</feature>
<dbReference type="InterPro" id="IPR010266">
    <property type="entry name" value="NnrS"/>
</dbReference>
<keyword evidence="1" id="KW-0812">Transmembrane</keyword>
<dbReference type="KEGG" id="cbab:SMCB_0098"/>
<keyword evidence="1" id="KW-1133">Transmembrane helix</keyword>
<evidence type="ECO:0000313" key="2">
    <source>
        <dbReference type="EMBL" id="BAO82326.1"/>
    </source>
</evidence>
<feature type="transmembrane region" description="Helical" evidence="1">
    <location>
        <begin position="134"/>
        <end position="152"/>
    </location>
</feature>
<feature type="transmembrane region" description="Helical" evidence="1">
    <location>
        <begin position="26"/>
        <end position="43"/>
    </location>
</feature>
<evidence type="ECO:0000256" key="1">
    <source>
        <dbReference type="SAM" id="Phobius"/>
    </source>
</evidence>
<dbReference type="EMBL" id="AP014569">
    <property type="protein sequence ID" value="BAO82326.1"/>
    <property type="molecule type" value="Genomic_DNA"/>
</dbReference>
<feature type="transmembrane region" description="Helical" evidence="1">
    <location>
        <begin position="260"/>
        <end position="286"/>
    </location>
</feature>
<feature type="transmembrane region" description="Helical" evidence="1">
    <location>
        <begin position="293"/>
        <end position="318"/>
    </location>
</feature>
<dbReference type="HOGENOM" id="CLU_041785_0_0_4"/>
<name>A0A060NJB9_9BURK</name>
<reference evidence="2 3" key="1">
    <citation type="journal article" date="2014" name="Nat. Commun.">
        <title>Physiological and genomic features of highly alkaliphilic hydrogen-utilizing Betaproteobacteria from a continental serpentinizing site.</title>
        <authorList>
            <person name="Suzuki S."/>
            <person name="Kuenen J.G."/>
            <person name="Schipper K."/>
            <person name="van der Velde S."/>
            <person name="Ishii S."/>
            <person name="Wu A."/>
            <person name="Sorokin D.Y."/>
            <person name="Tenney A."/>
            <person name="Meng X.Y."/>
            <person name="Morrill P.L."/>
            <person name="Kamagata Y."/>
            <person name="Muyzer G."/>
            <person name="Nealson K.H."/>
        </authorList>
    </citation>
    <scope>NUCLEOTIDE SEQUENCE [LARGE SCALE GENOMIC DNA]</scope>
    <source>
        <strain evidence="2 3">B1</strain>
    </source>
</reference>
<organism evidence="2 3">
    <name type="scientific">Serpentinimonas maccroryi</name>
    <dbReference type="NCBI Taxonomy" id="1458426"/>
    <lineage>
        <taxon>Bacteria</taxon>
        <taxon>Pseudomonadati</taxon>
        <taxon>Pseudomonadota</taxon>
        <taxon>Betaproteobacteria</taxon>
        <taxon>Burkholderiales</taxon>
        <taxon>Comamonadaceae</taxon>
        <taxon>Serpentinimonas</taxon>
    </lineage>
</organism>